<comment type="caution">
    <text evidence="1">Lacks conserved residue(s) required for the propagation of feature annotation.</text>
</comment>
<protein>
    <recommendedName>
        <fullName evidence="4">ABC transporter permease</fullName>
    </recommendedName>
</protein>
<dbReference type="OrthoDB" id="9805022at2"/>
<feature type="transmembrane region" description="Helical" evidence="1">
    <location>
        <begin position="270"/>
        <end position="300"/>
    </location>
</feature>
<dbReference type="RefSeq" id="WP_110131165.1">
    <property type="nucleotide sequence ID" value="NZ_QHJQ01000006.1"/>
</dbReference>
<dbReference type="Pfam" id="PF02405">
    <property type="entry name" value="MlaE"/>
    <property type="match status" value="1"/>
</dbReference>
<evidence type="ECO:0000256" key="1">
    <source>
        <dbReference type="RuleBase" id="RU362044"/>
    </source>
</evidence>
<comment type="caution">
    <text evidence="2">The sequence shown here is derived from an EMBL/GenBank/DDBJ whole genome shotgun (WGS) entry which is preliminary data.</text>
</comment>
<dbReference type="AlphaFoldDB" id="A0A317ZJ56"/>
<dbReference type="NCBIfam" id="TIGR00056">
    <property type="entry name" value="MlaE family lipid ABC transporter permease subunit"/>
    <property type="match status" value="1"/>
</dbReference>
<reference evidence="2 3" key="1">
    <citation type="submission" date="2018-05" db="EMBL/GenBank/DDBJ databases">
        <title>Coraliomargarita sinensis sp. nov., isolated from a marine solar saltern.</title>
        <authorList>
            <person name="Zhou L.Y."/>
        </authorList>
    </citation>
    <scope>NUCLEOTIDE SEQUENCE [LARGE SCALE GENOMIC DNA]</scope>
    <source>
        <strain evidence="2 3">WN38</strain>
    </source>
</reference>
<gene>
    <name evidence="2" type="ORF">DDZ13_09200</name>
</gene>
<evidence type="ECO:0000313" key="2">
    <source>
        <dbReference type="EMBL" id="PXA03809.1"/>
    </source>
</evidence>
<dbReference type="InterPro" id="IPR003453">
    <property type="entry name" value="ABC_MlaE_roteobac"/>
</dbReference>
<keyword evidence="1" id="KW-0812">Transmembrane</keyword>
<dbReference type="PANTHER" id="PTHR30188:SF3">
    <property type="entry name" value="ABC TRANSPORTER PERMEASE"/>
    <property type="match status" value="1"/>
</dbReference>
<feature type="transmembrane region" description="Helical" evidence="1">
    <location>
        <begin position="352"/>
        <end position="381"/>
    </location>
</feature>
<comment type="similarity">
    <text evidence="1">Belongs to the MlaE permease family.</text>
</comment>
<dbReference type="InterPro" id="IPR030802">
    <property type="entry name" value="Permease_MalE"/>
</dbReference>
<dbReference type="GO" id="GO:0005548">
    <property type="term" value="F:phospholipid transporter activity"/>
    <property type="evidence" value="ECO:0007669"/>
    <property type="project" value="TreeGrafter"/>
</dbReference>
<evidence type="ECO:0000313" key="3">
    <source>
        <dbReference type="Proteomes" id="UP000247099"/>
    </source>
</evidence>
<dbReference type="InParanoid" id="A0A317ZJ56"/>
<proteinExistence type="inferred from homology"/>
<dbReference type="Proteomes" id="UP000247099">
    <property type="component" value="Unassembled WGS sequence"/>
</dbReference>
<keyword evidence="1" id="KW-1133">Transmembrane helix</keyword>
<feature type="transmembrane region" description="Helical" evidence="1">
    <location>
        <begin position="320"/>
        <end position="340"/>
    </location>
</feature>
<keyword evidence="1" id="KW-0472">Membrane</keyword>
<dbReference type="PANTHER" id="PTHR30188">
    <property type="entry name" value="ABC TRANSPORTER PERMEASE PROTEIN-RELATED"/>
    <property type="match status" value="1"/>
</dbReference>
<organism evidence="2 3">
    <name type="scientific">Coraliomargarita sinensis</name>
    <dbReference type="NCBI Taxonomy" id="2174842"/>
    <lineage>
        <taxon>Bacteria</taxon>
        <taxon>Pseudomonadati</taxon>
        <taxon>Verrucomicrobiota</taxon>
        <taxon>Opitutia</taxon>
        <taxon>Puniceicoccales</taxon>
        <taxon>Coraliomargaritaceae</taxon>
        <taxon>Coraliomargarita</taxon>
    </lineage>
</organism>
<name>A0A317ZJ56_9BACT</name>
<feature type="transmembrane region" description="Helical" evidence="1">
    <location>
        <begin position="177"/>
        <end position="201"/>
    </location>
</feature>
<dbReference type="EMBL" id="QHJQ01000006">
    <property type="protein sequence ID" value="PXA03809.1"/>
    <property type="molecule type" value="Genomic_DNA"/>
</dbReference>
<evidence type="ECO:0008006" key="4">
    <source>
        <dbReference type="Google" id="ProtNLM"/>
    </source>
</evidence>
<sequence length="383" mass="40731">MTTDEQDQAACLASSRGSADDAGVLVLHLSGRWLLSRQRPKLPDVLSKVDPSAYKSIHFDIHCLQSWDTGLLIFVRACQDWANENGLNCHLGDLPEGVQNLVRLSRVVPKNESTGGFKGRDWLSSLGQKSLGVLDGVMRYLAFSGELVLDLLAFVTGRAKIRRQDFLFILQTTGATAVPIVSLLSFLTGLIIAFIGVIQLQKFAADIYVADLVGLATTRELAAVMAGVIMAGRTGAAFAAQIGSMKVNEEIDALTTFGISPMQFLVLPRVIAMVLMMPLLCVFANAVSIAGGMVVATTISDVSVTQYINQIDHAVSTTDFAVGIFKSAVFGLIVAMAGCYRGLNCGKDATAVGLAATSAVVTAITWIVIADAVFAVMFHILGV</sequence>
<keyword evidence="3" id="KW-1185">Reference proteome</keyword>
<accession>A0A317ZJ56</accession>
<dbReference type="GO" id="GO:0043190">
    <property type="term" value="C:ATP-binding cassette (ABC) transporter complex"/>
    <property type="evidence" value="ECO:0007669"/>
    <property type="project" value="InterPro"/>
</dbReference>